<reference evidence="3" key="2">
    <citation type="submission" date="2021-09" db="EMBL/GenBank/DDBJ databases">
        <authorList>
            <person name="Jia N."/>
            <person name="Wang J."/>
            <person name="Shi W."/>
            <person name="Du L."/>
            <person name="Sun Y."/>
            <person name="Zhan W."/>
            <person name="Jiang J."/>
            <person name="Wang Q."/>
            <person name="Zhang B."/>
            <person name="Ji P."/>
            <person name="Sakyi L.B."/>
            <person name="Cui X."/>
            <person name="Yuan T."/>
            <person name="Jiang B."/>
            <person name="Yang W."/>
            <person name="Lam T.T.-Y."/>
            <person name="Chang Q."/>
            <person name="Ding S."/>
            <person name="Wang X."/>
            <person name="Zhu J."/>
            <person name="Ruan X."/>
            <person name="Zhao L."/>
            <person name="Wei J."/>
            <person name="Que T."/>
            <person name="Du C."/>
            <person name="Cheng J."/>
            <person name="Dai P."/>
            <person name="Han X."/>
            <person name="Huang E."/>
            <person name="Gao Y."/>
            <person name="Liu J."/>
            <person name="Shao H."/>
            <person name="Ye R."/>
            <person name="Li L."/>
            <person name="Wei W."/>
            <person name="Wang X."/>
            <person name="Wang C."/>
            <person name="Huo Q."/>
            <person name="Li W."/>
            <person name="Guo W."/>
            <person name="Chen H."/>
            <person name="Chen S."/>
            <person name="Zhou L."/>
            <person name="Zhou L."/>
            <person name="Ni X."/>
            <person name="Tian J."/>
            <person name="Zhou Y."/>
            <person name="Sheng Y."/>
            <person name="Liu T."/>
            <person name="Pan Y."/>
            <person name="Xia L."/>
            <person name="Li J."/>
            <person name="Zhao F."/>
            <person name="Cao W."/>
        </authorList>
    </citation>
    <scope>NUCLEOTIDE SEQUENCE</scope>
    <source>
        <strain evidence="3">Rmic-2018</strain>
        <tissue evidence="3">Larvae</tissue>
    </source>
</reference>
<evidence type="ECO:0000313" key="4">
    <source>
        <dbReference type="Proteomes" id="UP000821866"/>
    </source>
</evidence>
<sequence>MMFFNQTSPTAALTEVDNTTSSSNEIDEKISSKNPAEKVGFTTSTVKVRVGNTLNVVVDSSSQSKYHNVEEDDAAVSVYPEHQMNRGVTELHNMPLQGQAESIETSSRSLYKGMQHSGDKAKSPAELTQVISDIIKAHKSEELEVIPAPNMDFSKQGPINVKATPSNSFELFSSESLDKHGMSKQGTVSMTEPPVDIVPWDSMESTTEDPSFPDQNFAEFDGRNVTSSGTLSSTESYESQTALTIQNEPTVPSRETAEHPEEPEFHSSFRIVPFLEEDTIFRSSILTKPPVISSSTGAYPGKVNTDTRDTSEDNCFVDGHLYFNGEVIDNGNLCEVCRCYYGRELCKQESCPLPPSRACISEATPGFCCPRYTCRK</sequence>
<feature type="compositionally biased region" description="Basic and acidic residues" evidence="1">
    <location>
        <begin position="255"/>
        <end position="267"/>
    </location>
</feature>
<dbReference type="SUPFAM" id="SSF57603">
    <property type="entry name" value="FnI-like domain"/>
    <property type="match status" value="1"/>
</dbReference>
<feature type="compositionally biased region" description="Polar residues" evidence="1">
    <location>
        <begin position="224"/>
        <end position="250"/>
    </location>
</feature>
<feature type="domain" description="VWFC" evidence="2">
    <location>
        <begin position="313"/>
        <end position="375"/>
    </location>
</feature>
<keyword evidence="4" id="KW-1185">Reference proteome</keyword>
<proteinExistence type="predicted"/>
<accession>A0A9J6F664</accession>
<evidence type="ECO:0000313" key="3">
    <source>
        <dbReference type="EMBL" id="KAH8042254.1"/>
    </source>
</evidence>
<dbReference type="Proteomes" id="UP000821866">
    <property type="component" value="Chromosome 1"/>
</dbReference>
<gene>
    <name evidence="3" type="ORF">HPB51_021338</name>
</gene>
<comment type="caution">
    <text evidence="3">The sequence shown here is derived from an EMBL/GenBank/DDBJ whole genome shotgun (WGS) entry which is preliminary data.</text>
</comment>
<name>A0A9J6F664_RHIMP</name>
<feature type="region of interest" description="Disordered" evidence="1">
    <location>
        <begin position="177"/>
        <end position="268"/>
    </location>
</feature>
<protein>
    <recommendedName>
        <fullName evidence="2">VWFC domain-containing protein</fullName>
    </recommendedName>
</protein>
<evidence type="ECO:0000256" key="1">
    <source>
        <dbReference type="SAM" id="MobiDB-lite"/>
    </source>
</evidence>
<dbReference type="PROSITE" id="PS50184">
    <property type="entry name" value="VWFC_2"/>
    <property type="match status" value="1"/>
</dbReference>
<dbReference type="AlphaFoldDB" id="A0A9J6F664"/>
<reference evidence="3" key="1">
    <citation type="journal article" date="2020" name="Cell">
        <title>Large-Scale Comparative Analyses of Tick Genomes Elucidate Their Genetic Diversity and Vector Capacities.</title>
        <authorList>
            <consortium name="Tick Genome and Microbiome Consortium (TIGMIC)"/>
            <person name="Jia N."/>
            <person name="Wang J."/>
            <person name="Shi W."/>
            <person name="Du L."/>
            <person name="Sun Y."/>
            <person name="Zhan W."/>
            <person name="Jiang J.F."/>
            <person name="Wang Q."/>
            <person name="Zhang B."/>
            <person name="Ji P."/>
            <person name="Bell-Sakyi L."/>
            <person name="Cui X.M."/>
            <person name="Yuan T.T."/>
            <person name="Jiang B.G."/>
            <person name="Yang W.F."/>
            <person name="Lam T.T."/>
            <person name="Chang Q.C."/>
            <person name="Ding S.J."/>
            <person name="Wang X.J."/>
            <person name="Zhu J.G."/>
            <person name="Ruan X.D."/>
            <person name="Zhao L."/>
            <person name="Wei J.T."/>
            <person name="Ye R.Z."/>
            <person name="Que T.C."/>
            <person name="Du C.H."/>
            <person name="Zhou Y.H."/>
            <person name="Cheng J.X."/>
            <person name="Dai P.F."/>
            <person name="Guo W.B."/>
            <person name="Han X.H."/>
            <person name="Huang E.J."/>
            <person name="Li L.F."/>
            <person name="Wei W."/>
            <person name="Gao Y.C."/>
            <person name="Liu J.Z."/>
            <person name="Shao H.Z."/>
            <person name="Wang X."/>
            <person name="Wang C.C."/>
            <person name="Yang T.C."/>
            <person name="Huo Q.B."/>
            <person name="Li W."/>
            <person name="Chen H.Y."/>
            <person name="Chen S.E."/>
            <person name="Zhou L.G."/>
            <person name="Ni X.B."/>
            <person name="Tian J.H."/>
            <person name="Sheng Y."/>
            <person name="Liu T."/>
            <person name="Pan Y.S."/>
            <person name="Xia L.Y."/>
            <person name="Li J."/>
            <person name="Zhao F."/>
            <person name="Cao W.C."/>
        </authorList>
    </citation>
    <scope>NUCLEOTIDE SEQUENCE</scope>
    <source>
        <strain evidence="3">Rmic-2018</strain>
    </source>
</reference>
<evidence type="ECO:0000259" key="2">
    <source>
        <dbReference type="PROSITE" id="PS50184"/>
    </source>
</evidence>
<dbReference type="EMBL" id="JABSTU010000001">
    <property type="protein sequence ID" value="KAH8042254.1"/>
    <property type="molecule type" value="Genomic_DNA"/>
</dbReference>
<dbReference type="InterPro" id="IPR001007">
    <property type="entry name" value="VWF_dom"/>
</dbReference>
<organism evidence="3 4">
    <name type="scientific">Rhipicephalus microplus</name>
    <name type="common">Cattle tick</name>
    <name type="synonym">Boophilus microplus</name>
    <dbReference type="NCBI Taxonomy" id="6941"/>
    <lineage>
        <taxon>Eukaryota</taxon>
        <taxon>Metazoa</taxon>
        <taxon>Ecdysozoa</taxon>
        <taxon>Arthropoda</taxon>
        <taxon>Chelicerata</taxon>
        <taxon>Arachnida</taxon>
        <taxon>Acari</taxon>
        <taxon>Parasitiformes</taxon>
        <taxon>Ixodida</taxon>
        <taxon>Ixodoidea</taxon>
        <taxon>Ixodidae</taxon>
        <taxon>Rhipicephalinae</taxon>
        <taxon>Rhipicephalus</taxon>
        <taxon>Boophilus</taxon>
    </lineage>
</organism>